<dbReference type="InterPro" id="IPR006036">
    <property type="entry name" value="K_uptake_TrkA"/>
</dbReference>
<comment type="subcellular location">
    <subcellularLocation>
        <location evidence="2">Cell membrane</location>
        <topology evidence="2">Multi-pass membrane protein</topology>
    </subcellularLocation>
</comment>
<reference evidence="16 17" key="1">
    <citation type="submission" date="2016-10" db="EMBL/GenBank/DDBJ databases">
        <authorList>
            <person name="de Groot N.N."/>
        </authorList>
    </citation>
    <scope>NUCLEOTIDE SEQUENCE [LARGE SCALE GENOMIC DNA]</scope>
    <source>
        <strain evidence="16 17">IBRC-M10015</strain>
    </source>
</reference>
<evidence type="ECO:0000256" key="6">
    <source>
        <dbReference type="ARBA" id="ARBA00022538"/>
    </source>
</evidence>
<gene>
    <name evidence="16" type="ORF">SAMN05216226_109108</name>
</gene>
<dbReference type="Proteomes" id="UP000198856">
    <property type="component" value="Unassembled WGS sequence"/>
</dbReference>
<dbReference type="InterPro" id="IPR006153">
    <property type="entry name" value="Cation/H_exchanger_TM"/>
</dbReference>
<dbReference type="Gene3D" id="1.20.1530.20">
    <property type="match status" value="1"/>
</dbReference>
<dbReference type="PANTHER" id="PTHR32507:SF0">
    <property type="entry name" value="NA(+)_H(+) ANTIPORTER 2-RELATED"/>
    <property type="match status" value="1"/>
</dbReference>
<feature type="transmembrane region" description="Helical" evidence="13">
    <location>
        <begin position="59"/>
        <end position="80"/>
    </location>
</feature>
<dbReference type="Gene3D" id="3.40.50.720">
    <property type="entry name" value="NAD(P)-binding Rossmann-like Domain"/>
    <property type="match status" value="1"/>
</dbReference>
<keyword evidence="9 13" id="KW-1133">Transmembrane helix</keyword>
<organism evidence="16 17">
    <name type="scientific">Halovenus aranensis</name>
    <dbReference type="NCBI Taxonomy" id="890420"/>
    <lineage>
        <taxon>Archaea</taxon>
        <taxon>Methanobacteriati</taxon>
        <taxon>Methanobacteriota</taxon>
        <taxon>Stenosarchaea group</taxon>
        <taxon>Halobacteria</taxon>
        <taxon>Halobacteriales</taxon>
        <taxon>Haloarculaceae</taxon>
        <taxon>Halovenus</taxon>
    </lineage>
</organism>
<name>A0A1G8WN56_9EURY</name>
<dbReference type="Pfam" id="PF02080">
    <property type="entry name" value="TrkA_C"/>
    <property type="match status" value="1"/>
</dbReference>
<evidence type="ECO:0000256" key="4">
    <source>
        <dbReference type="ARBA" id="ARBA00022449"/>
    </source>
</evidence>
<feature type="transmembrane region" description="Helical" evidence="13">
    <location>
        <begin position="118"/>
        <end position="141"/>
    </location>
</feature>
<feature type="domain" description="RCK N-terminal" evidence="14">
    <location>
        <begin position="431"/>
        <end position="547"/>
    </location>
</feature>
<dbReference type="InterPro" id="IPR006037">
    <property type="entry name" value="RCK_C"/>
</dbReference>
<evidence type="ECO:0000256" key="5">
    <source>
        <dbReference type="ARBA" id="ARBA00022475"/>
    </source>
</evidence>
<dbReference type="PROSITE" id="PS51201">
    <property type="entry name" value="RCK_N"/>
    <property type="match status" value="1"/>
</dbReference>
<dbReference type="Pfam" id="PF02254">
    <property type="entry name" value="TrkA_N"/>
    <property type="match status" value="1"/>
</dbReference>
<dbReference type="STRING" id="890420.SAMN05216226_109108"/>
<feature type="transmembrane region" description="Helical" evidence="13">
    <location>
        <begin position="398"/>
        <end position="419"/>
    </location>
</feature>
<feature type="transmembrane region" description="Helical" evidence="13">
    <location>
        <begin position="305"/>
        <end position="322"/>
    </location>
</feature>
<proteinExistence type="predicted"/>
<evidence type="ECO:0000256" key="13">
    <source>
        <dbReference type="SAM" id="Phobius"/>
    </source>
</evidence>
<evidence type="ECO:0000313" key="16">
    <source>
        <dbReference type="EMBL" id="SDJ79517.1"/>
    </source>
</evidence>
<dbReference type="EMBL" id="FNFC01000009">
    <property type="protein sequence ID" value="SDJ79517.1"/>
    <property type="molecule type" value="Genomic_DNA"/>
</dbReference>
<dbReference type="InterPro" id="IPR036291">
    <property type="entry name" value="NAD(P)-bd_dom_sf"/>
</dbReference>
<dbReference type="InterPro" id="IPR038770">
    <property type="entry name" value="Na+/solute_symporter_sf"/>
</dbReference>
<dbReference type="GO" id="GO:0005886">
    <property type="term" value="C:plasma membrane"/>
    <property type="evidence" value="ECO:0007669"/>
    <property type="project" value="UniProtKB-SubCell"/>
</dbReference>
<dbReference type="PROSITE" id="PS51202">
    <property type="entry name" value="RCK_C"/>
    <property type="match status" value="1"/>
</dbReference>
<dbReference type="Pfam" id="PF00999">
    <property type="entry name" value="Na_H_Exchanger"/>
    <property type="match status" value="1"/>
</dbReference>
<evidence type="ECO:0000256" key="7">
    <source>
        <dbReference type="ARBA" id="ARBA00022692"/>
    </source>
</evidence>
<dbReference type="SUPFAM" id="SSF51735">
    <property type="entry name" value="NAD(P)-binding Rossmann-fold domains"/>
    <property type="match status" value="1"/>
</dbReference>
<dbReference type="GO" id="GO:0015297">
    <property type="term" value="F:antiporter activity"/>
    <property type="evidence" value="ECO:0007669"/>
    <property type="project" value="UniProtKB-KW"/>
</dbReference>
<keyword evidence="4" id="KW-0050">Antiport</keyword>
<keyword evidence="10" id="KW-0520">NAD</keyword>
<evidence type="ECO:0000256" key="1">
    <source>
        <dbReference type="ARBA" id="ARBA00003660"/>
    </source>
</evidence>
<evidence type="ECO:0000256" key="12">
    <source>
        <dbReference type="ARBA" id="ARBA00023136"/>
    </source>
</evidence>
<feature type="transmembrane region" description="Helical" evidence="13">
    <location>
        <begin position="328"/>
        <end position="351"/>
    </location>
</feature>
<sequence>MGRVRSCSVDIFDIATAPALGSMSPLVSSEGPEMLIIVALILALGVTAQVLADRFQVPSVLFLILAGVAVGPKGIGLVTLDTFGDSLTTIVGISVAIIVFEGAFHLKLEKLREAPSATLRLVTVGAIISFGGTTLAVRYLLGVEWGISALVGALLVATGPTVITPILAVVPVRDRVAAALETEGIVNDVSAAIFAAVIFKLLASQEANPTDYLVEFVQRLSVGVFIGLATALVLWFLVVYVDSPAAWTPQNVRLMTLAGAILAFSSADTIATESGVAAVATAGVLLGNLNLPYEEEIEEFKGDVTIVVLSFVFIALSALIEFETLLDLGLAGLAVVAVVALVLRPALVFLSTAGAQFTRGEKLFMSFAGPRGIIPASVATLFAIQLQNPAPPSNPEGANVLAGTVFLVIFVTVVFEGGFARQIAERLQVIPMRVLIIGGGRVGSELGKRLEERGENVVIIENDSDMAETRRSEGFTVRDGDGTDTECLRQAGADNAKIIVAATGDDDTNLLVTQLADSKFDVRKVITRVNDPENRSAFEDLGIETVSETGSTAWAIDNLIERPGLSRWMAELGRSGDVQEIEVTDEGLVDKTIAELNTELPDGCIVALVTRDEENTVPDPELRVQYGDHLTVLGQTEAVDEAITQLHPHD</sequence>
<dbReference type="SUPFAM" id="SSF116726">
    <property type="entry name" value="TrkA C-terminal domain-like"/>
    <property type="match status" value="1"/>
</dbReference>
<keyword evidence="8" id="KW-0630">Potassium</keyword>
<evidence type="ECO:0000256" key="11">
    <source>
        <dbReference type="ARBA" id="ARBA00023065"/>
    </source>
</evidence>
<dbReference type="InterPro" id="IPR003148">
    <property type="entry name" value="RCK_N"/>
</dbReference>
<feature type="transmembrane region" description="Helical" evidence="13">
    <location>
        <begin position="222"/>
        <end position="240"/>
    </location>
</feature>
<feature type="transmembrane region" description="Helical" evidence="13">
    <location>
        <begin position="276"/>
        <end position="293"/>
    </location>
</feature>
<feature type="transmembrane region" description="Helical" evidence="13">
    <location>
        <begin position="34"/>
        <end position="52"/>
    </location>
</feature>
<dbReference type="AlphaFoldDB" id="A0A1G8WN56"/>
<feature type="transmembrane region" description="Helical" evidence="13">
    <location>
        <begin position="86"/>
        <end position="106"/>
    </location>
</feature>
<dbReference type="GO" id="GO:0015079">
    <property type="term" value="F:potassium ion transmembrane transporter activity"/>
    <property type="evidence" value="ECO:0007669"/>
    <property type="project" value="InterPro"/>
</dbReference>
<dbReference type="Gene3D" id="3.30.70.1450">
    <property type="entry name" value="Regulator of K+ conductance, C-terminal domain"/>
    <property type="match status" value="1"/>
</dbReference>
<evidence type="ECO:0000256" key="9">
    <source>
        <dbReference type="ARBA" id="ARBA00022989"/>
    </source>
</evidence>
<evidence type="ECO:0000259" key="15">
    <source>
        <dbReference type="PROSITE" id="PS51202"/>
    </source>
</evidence>
<keyword evidence="6" id="KW-0633">Potassium transport</keyword>
<keyword evidence="7 13" id="KW-0812">Transmembrane</keyword>
<dbReference type="GO" id="GO:1902600">
    <property type="term" value="P:proton transmembrane transport"/>
    <property type="evidence" value="ECO:0007669"/>
    <property type="project" value="InterPro"/>
</dbReference>
<feature type="transmembrane region" description="Helical" evidence="13">
    <location>
        <begin position="147"/>
        <end position="172"/>
    </location>
</feature>
<accession>A0A1G8WN56</accession>
<keyword evidence="5" id="KW-1003">Cell membrane</keyword>
<evidence type="ECO:0000256" key="10">
    <source>
        <dbReference type="ARBA" id="ARBA00023027"/>
    </source>
</evidence>
<protein>
    <submittedName>
        <fullName evidence="16">NhaP-type Na+/H+ or K+/H+ antiporter</fullName>
    </submittedName>
</protein>
<evidence type="ECO:0000256" key="3">
    <source>
        <dbReference type="ARBA" id="ARBA00022448"/>
    </source>
</evidence>
<keyword evidence="12 13" id="KW-0472">Membrane</keyword>
<dbReference type="PANTHER" id="PTHR32507">
    <property type="entry name" value="NA(+)/H(+) ANTIPORTER 1"/>
    <property type="match status" value="1"/>
</dbReference>
<dbReference type="PRINTS" id="PR00335">
    <property type="entry name" value="KUPTAKETRKA"/>
</dbReference>
<keyword evidence="3" id="KW-0813">Transport</keyword>
<feature type="transmembrane region" description="Helical" evidence="13">
    <location>
        <begin position="363"/>
        <end position="386"/>
    </location>
</feature>
<feature type="domain" description="RCK C-terminal" evidence="15">
    <location>
        <begin position="565"/>
        <end position="649"/>
    </location>
</feature>
<evidence type="ECO:0000313" key="17">
    <source>
        <dbReference type="Proteomes" id="UP000198856"/>
    </source>
</evidence>
<keyword evidence="17" id="KW-1185">Reference proteome</keyword>
<evidence type="ECO:0000256" key="2">
    <source>
        <dbReference type="ARBA" id="ARBA00004651"/>
    </source>
</evidence>
<dbReference type="InterPro" id="IPR036721">
    <property type="entry name" value="RCK_C_sf"/>
</dbReference>
<evidence type="ECO:0000256" key="8">
    <source>
        <dbReference type="ARBA" id="ARBA00022958"/>
    </source>
</evidence>
<comment type="function">
    <text evidence="1">Part of a potassium transport system.</text>
</comment>
<evidence type="ECO:0000259" key="14">
    <source>
        <dbReference type="PROSITE" id="PS51201"/>
    </source>
</evidence>
<keyword evidence="11" id="KW-0406">Ion transport</keyword>